<feature type="transmembrane region" description="Helical" evidence="1">
    <location>
        <begin position="74"/>
        <end position="94"/>
    </location>
</feature>
<gene>
    <name evidence="2" type="ORF">GCM10009655_22340</name>
</gene>
<feature type="transmembrane region" description="Helical" evidence="1">
    <location>
        <begin position="317"/>
        <end position="337"/>
    </location>
</feature>
<feature type="transmembrane region" description="Helical" evidence="1">
    <location>
        <begin position="414"/>
        <end position="433"/>
    </location>
</feature>
<organism evidence="2 3">
    <name type="scientific">Rhodoglobus aureus</name>
    <dbReference type="NCBI Taxonomy" id="191497"/>
    <lineage>
        <taxon>Bacteria</taxon>
        <taxon>Bacillati</taxon>
        <taxon>Actinomycetota</taxon>
        <taxon>Actinomycetes</taxon>
        <taxon>Micrococcales</taxon>
        <taxon>Microbacteriaceae</taxon>
        <taxon>Rhodoglobus</taxon>
    </lineage>
</organism>
<evidence type="ECO:0000256" key="1">
    <source>
        <dbReference type="SAM" id="Phobius"/>
    </source>
</evidence>
<feature type="transmembrane region" description="Helical" evidence="1">
    <location>
        <begin position="45"/>
        <end position="62"/>
    </location>
</feature>
<evidence type="ECO:0000313" key="2">
    <source>
        <dbReference type="EMBL" id="GAA1222275.1"/>
    </source>
</evidence>
<feature type="transmembrane region" description="Helical" evidence="1">
    <location>
        <begin position="383"/>
        <end position="402"/>
    </location>
</feature>
<sequence>MLQEQQTLGWAGGRAVTMLTVYLVLLIAIPSSAAISALGSLGRPAMLWGIVMLVWWVVAKLQSRVADVRASRDLIRFAYVAFIVVALISFAVAIFRGQPADQVSPAFTALVRLMSWAGVLLIAIDGIRTSSDLERIVRRIGIAAGLLAVLGIAQFITKSSLLEFFGQIPGITMPFVDVAERGGVARVPGTAIHPLEYATTLNAALPLVIAAAVSHGFHWRLTKGKLGWWIPVALISLSALIAVSRSAIIGFAVAALTMLPELPRRYRAVVIIGGVVLAAGAIIAIPGLLATTLNLFAGASNDPSTQSRTGGLARVPGFIAASPVVGVGFGTFLPRYYIFDNQWVLIAIELGALGIIAFGGIFLTAIWSGFGARRRSTDPGTRLLGYALAASVVNIAVLFAFFDGLSFPQSGGMFFLIVGLCGAIRSISSADAVPAAPRRPLT</sequence>
<dbReference type="PANTHER" id="PTHR37422">
    <property type="entry name" value="TEICHURONIC ACID BIOSYNTHESIS PROTEIN TUAE"/>
    <property type="match status" value="1"/>
</dbReference>
<keyword evidence="1" id="KW-0812">Transmembrane</keyword>
<feature type="transmembrane region" description="Helical" evidence="1">
    <location>
        <begin position="197"/>
        <end position="217"/>
    </location>
</feature>
<feature type="transmembrane region" description="Helical" evidence="1">
    <location>
        <begin position="268"/>
        <end position="296"/>
    </location>
</feature>
<comment type="caution">
    <text evidence="2">The sequence shown here is derived from an EMBL/GenBank/DDBJ whole genome shotgun (WGS) entry which is preliminary data.</text>
</comment>
<dbReference type="EMBL" id="BAAAKW010000035">
    <property type="protein sequence ID" value="GAA1222275.1"/>
    <property type="molecule type" value="Genomic_DNA"/>
</dbReference>
<reference evidence="2 3" key="1">
    <citation type="journal article" date="2019" name="Int. J. Syst. Evol. Microbiol.">
        <title>The Global Catalogue of Microorganisms (GCM) 10K type strain sequencing project: providing services to taxonomists for standard genome sequencing and annotation.</title>
        <authorList>
            <consortium name="The Broad Institute Genomics Platform"/>
            <consortium name="The Broad Institute Genome Sequencing Center for Infectious Disease"/>
            <person name="Wu L."/>
            <person name="Ma J."/>
        </authorList>
    </citation>
    <scope>NUCLEOTIDE SEQUENCE [LARGE SCALE GENOMIC DNA]</scope>
    <source>
        <strain evidence="2 3">JCM 12762</strain>
    </source>
</reference>
<keyword evidence="1" id="KW-1133">Transmembrane helix</keyword>
<feature type="transmembrane region" description="Helical" evidence="1">
    <location>
        <begin position="229"/>
        <end position="256"/>
    </location>
</feature>
<dbReference type="RefSeq" id="WP_343925875.1">
    <property type="nucleotide sequence ID" value="NZ_BAAAKW010000035.1"/>
</dbReference>
<keyword evidence="1" id="KW-0472">Membrane</keyword>
<protein>
    <recommendedName>
        <fullName evidence="4">O-antigen ligase domain-containing protein</fullName>
    </recommendedName>
</protein>
<dbReference type="Proteomes" id="UP001500943">
    <property type="component" value="Unassembled WGS sequence"/>
</dbReference>
<dbReference type="PANTHER" id="PTHR37422:SF13">
    <property type="entry name" value="LIPOPOLYSACCHARIDE BIOSYNTHESIS PROTEIN PA4999-RELATED"/>
    <property type="match status" value="1"/>
</dbReference>
<evidence type="ECO:0000313" key="3">
    <source>
        <dbReference type="Proteomes" id="UP001500943"/>
    </source>
</evidence>
<evidence type="ECO:0008006" key="4">
    <source>
        <dbReference type="Google" id="ProtNLM"/>
    </source>
</evidence>
<accession>A0ABN1VTA8</accession>
<name>A0ABN1VTA8_9MICO</name>
<feature type="transmembrane region" description="Helical" evidence="1">
    <location>
        <begin position="106"/>
        <end position="124"/>
    </location>
</feature>
<proteinExistence type="predicted"/>
<keyword evidence="3" id="KW-1185">Reference proteome</keyword>
<feature type="transmembrane region" description="Helical" evidence="1">
    <location>
        <begin position="343"/>
        <end position="371"/>
    </location>
</feature>
<feature type="transmembrane region" description="Helical" evidence="1">
    <location>
        <begin position="136"/>
        <end position="156"/>
    </location>
</feature>
<dbReference type="InterPro" id="IPR051533">
    <property type="entry name" value="WaaL-like"/>
</dbReference>